<dbReference type="Gene3D" id="3.40.50.2000">
    <property type="entry name" value="Glycogen Phosphorylase B"/>
    <property type="match status" value="2"/>
</dbReference>
<name>A0A6A6TQ83_9PLEO</name>
<evidence type="ECO:0000256" key="2">
    <source>
        <dbReference type="SAM" id="MobiDB-lite"/>
    </source>
</evidence>
<dbReference type="OrthoDB" id="5835829at2759"/>
<feature type="compositionally biased region" description="Low complexity" evidence="2">
    <location>
        <begin position="806"/>
        <end position="820"/>
    </location>
</feature>
<dbReference type="FunFam" id="3.40.50.2000:FF:000100">
    <property type="entry name" value="Glycosyltransferase family 1 protein"/>
    <property type="match status" value="1"/>
</dbReference>
<dbReference type="InterPro" id="IPR002213">
    <property type="entry name" value="UDP_glucos_trans"/>
</dbReference>
<proteinExistence type="predicted"/>
<dbReference type="EMBL" id="MU004291">
    <property type="protein sequence ID" value="KAF2661950.1"/>
    <property type="molecule type" value="Genomic_DNA"/>
</dbReference>
<dbReference type="SUPFAM" id="SSF53756">
    <property type="entry name" value="UDP-Glycosyltransferase/glycogen phosphorylase"/>
    <property type="match status" value="1"/>
</dbReference>
<evidence type="ECO:0000259" key="3">
    <source>
        <dbReference type="Pfam" id="PF03033"/>
    </source>
</evidence>
<feature type="domain" description="Erythromycin biosynthesis protein CIII-like C-terminal" evidence="4">
    <location>
        <begin position="525"/>
        <end position="630"/>
    </location>
</feature>
<dbReference type="GO" id="GO:0005975">
    <property type="term" value="P:carbohydrate metabolic process"/>
    <property type="evidence" value="ECO:0007669"/>
    <property type="project" value="InterPro"/>
</dbReference>
<feature type="compositionally biased region" description="Polar residues" evidence="2">
    <location>
        <begin position="14"/>
        <end position="33"/>
    </location>
</feature>
<feature type="domain" description="Glycosyltransferase family 28 N-terminal" evidence="3">
    <location>
        <begin position="193"/>
        <end position="251"/>
    </location>
</feature>
<feature type="compositionally biased region" description="Acidic residues" evidence="2">
    <location>
        <begin position="1262"/>
        <end position="1273"/>
    </location>
</feature>
<organism evidence="5 6">
    <name type="scientific">Lophiostoma macrostomum CBS 122681</name>
    <dbReference type="NCBI Taxonomy" id="1314788"/>
    <lineage>
        <taxon>Eukaryota</taxon>
        <taxon>Fungi</taxon>
        <taxon>Dikarya</taxon>
        <taxon>Ascomycota</taxon>
        <taxon>Pezizomycotina</taxon>
        <taxon>Dothideomycetes</taxon>
        <taxon>Pleosporomycetidae</taxon>
        <taxon>Pleosporales</taxon>
        <taxon>Lophiostomataceae</taxon>
        <taxon>Lophiostoma</taxon>
    </lineage>
</organism>
<dbReference type="InterPro" id="IPR010610">
    <property type="entry name" value="EryCIII-like_C"/>
</dbReference>
<feature type="region of interest" description="Disordered" evidence="2">
    <location>
        <begin position="1328"/>
        <end position="1366"/>
    </location>
</feature>
<feature type="region of interest" description="Disordered" evidence="2">
    <location>
        <begin position="848"/>
        <end position="867"/>
    </location>
</feature>
<dbReference type="PROSITE" id="PS50330">
    <property type="entry name" value="UIM"/>
    <property type="match status" value="1"/>
</dbReference>
<dbReference type="InterPro" id="IPR003903">
    <property type="entry name" value="UIM_dom"/>
</dbReference>
<evidence type="ECO:0000256" key="1">
    <source>
        <dbReference type="ARBA" id="ARBA00022679"/>
    </source>
</evidence>
<feature type="region of interest" description="Disordered" evidence="2">
    <location>
        <begin position="741"/>
        <end position="835"/>
    </location>
</feature>
<feature type="region of interest" description="Disordered" evidence="2">
    <location>
        <begin position="1228"/>
        <end position="1273"/>
    </location>
</feature>
<feature type="region of interest" description="Disordered" evidence="2">
    <location>
        <begin position="1082"/>
        <end position="1158"/>
    </location>
</feature>
<keyword evidence="1 5" id="KW-0808">Transferase</keyword>
<accession>A0A6A6TQ83</accession>
<feature type="compositionally biased region" description="Basic and acidic residues" evidence="2">
    <location>
        <begin position="1386"/>
        <end position="1399"/>
    </location>
</feature>
<dbReference type="InterPro" id="IPR004276">
    <property type="entry name" value="GlycoTrans_28_N"/>
</dbReference>
<dbReference type="GO" id="GO:0016906">
    <property type="term" value="F:sterol 3-beta-glucosyltransferase activity"/>
    <property type="evidence" value="ECO:0007669"/>
    <property type="project" value="UniProtKB-ARBA"/>
</dbReference>
<feature type="compositionally biased region" description="Low complexity" evidence="2">
    <location>
        <begin position="1144"/>
        <end position="1155"/>
    </location>
</feature>
<protein>
    <submittedName>
        <fullName evidence="5">Glycosyltransferase family 1 protein</fullName>
    </submittedName>
</protein>
<feature type="region of interest" description="Disordered" evidence="2">
    <location>
        <begin position="1386"/>
        <end position="1414"/>
    </location>
</feature>
<feature type="compositionally biased region" description="Basic and acidic residues" evidence="2">
    <location>
        <begin position="53"/>
        <end position="67"/>
    </location>
</feature>
<evidence type="ECO:0000313" key="5">
    <source>
        <dbReference type="EMBL" id="KAF2661950.1"/>
    </source>
</evidence>
<dbReference type="SMART" id="SM00726">
    <property type="entry name" value="UIM"/>
    <property type="match status" value="7"/>
</dbReference>
<dbReference type="PANTHER" id="PTHR48050:SF13">
    <property type="entry name" value="STEROL 3-BETA-GLUCOSYLTRANSFERASE UGT80A2"/>
    <property type="match status" value="1"/>
</dbReference>
<feature type="region of interest" description="Disordered" evidence="2">
    <location>
        <begin position="1"/>
        <end position="122"/>
    </location>
</feature>
<feature type="compositionally biased region" description="Low complexity" evidence="2">
    <location>
        <begin position="70"/>
        <end position="86"/>
    </location>
</feature>
<dbReference type="CDD" id="cd03784">
    <property type="entry name" value="GT1_Gtf-like"/>
    <property type="match status" value="1"/>
</dbReference>
<dbReference type="InterPro" id="IPR050426">
    <property type="entry name" value="Glycosyltransferase_28"/>
</dbReference>
<evidence type="ECO:0000259" key="4">
    <source>
        <dbReference type="Pfam" id="PF06722"/>
    </source>
</evidence>
<dbReference type="PANTHER" id="PTHR48050">
    <property type="entry name" value="STEROL 3-BETA-GLUCOSYLTRANSFERASE"/>
    <property type="match status" value="1"/>
</dbReference>
<reference evidence="5" key="1">
    <citation type="journal article" date="2020" name="Stud. Mycol.">
        <title>101 Dothideomycetes genomes: a test case for predicting lifestyles and emergence of pathogens.</title>
        <authorList>
            <person name="Haridas S."/>
            <person name="Albert R."/>
            <person name="Binder M."/>
            <person name="Bloem J."/>
            <person name="Labutti K."/>
            <person name="Salamov A."/>
            <person name="Andreopoulos B."/>
            <person name="Baker S."/>
            <person name="Barry K."/>
            <person name="Bills G."/>
            <person name="Bluhm B."/>
            <person name="Cannon C."/>
            <person name="Castanera R."/>
            <person name="Culley D."/>
            <person name="Daum C."/>
            <person name="Ezra D."/>
            <person name="Gonzalez J."/>
            <person name="Henrissat B."/>
            <person name="Kuo A."/>
            <person name="Liang C."/>
            <person name="Lipzen A."/>
            <person name="Lutzoni F."/>
            <person name="Magnuson J."/>
            <person name="Mondo S."/>
            <person name="Nolan M."/>
            <person name="Ohm R."/>
            <person name="Pangilinan J."/>
            <person name="Park H.-J."/>
            <person name="Ramirez L."/>
            <person name="Alfaro M."/>
            <person name="Sun H."/>
            <person name="Tritt A."/>
            <person name="Yoshinaga Y."/>
            <person name="Zwiers L.-H."/>
            <person name="Turgeon B."/>
            <person name="Goodwin S."/>
            <person name="Spatafora J."/>
            <person name="Crous P."/>
            <person name="Grigoriev I."/>
        </authorList>
    </citation>
    <scope>NUCLEOTIDE SEQUENCE</scope>
    <source>
        <strain evidence="5">CBS 122681</strain>
    </source>
</reference>
<dbReference type="Proteomes" id="UP000799324">
    <property type="component" value="Unassembled WGS sequence"/>
</dbReference>
<dbReference type="FunFam" id="3.40.50.2000:FF:000009">
    <property type="entry name" value="Sterol 3-beta-glucosyltransferase UGT80A2"/>
    <property type="match status" value="1"/>
</dbReference>
<keyword evidence="6" id="KW-1185">Reference proteome</keyword>
<gene>
    <name evidence="5" type="ORF">K491DRAFT_673480</name>
</gene>
<dbReference type="Pfam" id="PF06722">
    <property type="entry name" value="EryCIII-like_C"/>
    <property type="match status" value="1"/>
</dbReference>
<dbReference type="Pfam" id="PF03033">
    <property type="entry name" value="Glyco_transf_28"/>
    <property type="match status" value="1"/>
</dbReference>
<feature type="compositionally biased region" description="Basic and acidic residues" evidence="2">
    <location>
        <begin position="1228"/>
        <end position="1260"/>
    </location>
</feature>
<sequence length="1414" mass="152749">MTNAQDPPAGSDASHANTPPQQPSQLPTRSGSTRGAAELAGDHPEPPPPALTTHEHNGTPERPRNKSEGSGYASSYRPSESSASISHVQSADHHLDAPAVDYENPDHPPPAYTEIPGQLSEDTADMGTNAVVADDGRVNIRINQKNRRLSQIFVPQIHHQISAAQHEPAPPPPYVPEFLGGAPGQQPPPPLNVVIHVVGSRGDVQPFVALGKVLKETYNHRVRLATHPTFKDFVTENGLEFFSIGGDPAELMAFMVKNPGLMPGFDTLRSGDVGKRRRGIAEILRGTWRSCIETGDGLGTDPLKQTVEEWMGVEASLPEPLKKPFVADAIIANPPSFGHIHCAEKLGIPLHMMFTMPWSPTQQFPHPLANIQSSNADASITNFMSYTLVDMLTWQGLGDIINRFRRDSLGLDSISMIWAPGMLARLKIPYTYCWSPALIPKPSDWANHISISGFYFLNLASNYTPEPALAEFLAAGEPPVYIGFGSIVVDDPNAMTNMIFEAVKLTGRRALVSKGWGGLGADELGIPEGVFMLGNCPHDWLFKHVSAVVHHGGAGTTAAGIAAGRPTVVVPFFGDQPFWGAMTAKAGAGPLPIPYKDLTAEKLADAIKEALKPESLDRAKELSQKISTEQGSQEGAVSFHQFLKPDELRCAVAPSHPAVWRLKRTQVRLSAMAATVLAQEGELNFSELKLFRPREYETDEGPWDPISGGATAIIGTASTMMMGVADFPIETLKLLNIHPDAANKGKGKARDGESGTSESTSNTRKKGHPGRNRTEKLTTNTNLSATSSASTLPGVHTPNTSVTDITVTSPSGSTPTRSSSEMPQVIRPQSPGTPTHRTSFMAQAMAASSQVSHSRSPSRERHGRAKSISAAELRFESGTTFGDRLHDMNPDAAVKTSKGIGRIVGAGFKSPMDFSLNVAKGFHNLPKLYGGEVRRVDKVTDLETGVKTAVKELGVGFYDGITGLVMDPYKGAKKEGGVGFIKGVGKGIAGLPTKVMGGVFALPGYAMKGLYQEALKNKGANVQNYIIAARISQGYDEASGISQSQREGILSQWKCIRKNVKKKKNVGEEQIDALHTLMKERKAKRNEKWGKVNSHFKRPEARPSFPPAMTDNSSYEDGPARGTTRAPGDDHTFPLQHANTYPRPSASQSALSQPSLEERLAADEAAEREELEAAIRASVSETSHGNPEEDDMIEQAIRASITELERPVSSHEDEEQLLQRVMTASIDEAGKRGASEEEKKALEETLKNSLLETRRAHGSDSEWNESDTEDDEDYQRVLAESLQANHPADYSGYVAAGAQEEGVLHANDEDEVLKKAIAESEAAEKARLARVESGADAHDDGEEDALRRALEESEEAEKARMAELAKHKSEEDIVLEYVKKQSLAEEQHRMRMLHGRDVGGESSSAGQGGSGSAS</sequence>
<evidence type="ECO:0000313" key="6">
    <source>
        <dbReference type="Proteomes" id="UP000799324"/>
    </source>
</evidence>
<feature type="compositionally biased region" description="Low complexity" evidence="2">
    <location>
        <begin position="777"/>
        <end position="792"/>
    </location>
</feature>